<dbReference type="AlphaFoldDB" id="A0A1G8XUD0"/>
<dbReference type="SUPFAM" id="SSF101262">
    <property type="entry name" value="Methenyltetrahydrofolate cyclohydrolase-like"/>
    <property type="match status" value="1"/>
</dbReference>
<dbReference type="Pfam" id="PF04961">
    <property type="entry name" value="FTCD_C"/>
    <property type="match status" value="1"/>
</dbReference>
<sequence length="201" mass="20900">MRDLRIVDFLAELAARVPAPGGGATAALHAAQAAALLGMVARYTTGDRYAAHAETVAAVTDETDVLRADALRLAEQDATAFTAVTDAYRLPQGEERDATLARALAGAAEPPARVVEAAVRLVELCEVLLPVANRNLVTDVAAAADAARAALTTARINVEVNLGGIEDERLHEELSARLSGVDAAVSAADGIAARVREEITR</sequence>
<name>A0A1G8XUD0_9ACTN</name>
<organism evidence="2 3">
    <name type="scientific">Nonomuraea maritima</name>
    <dbReference type="NCBI Taxonomy" id="683260"/>
    <lineage>
        <taxon>Bacteria</taxon>
        <taxon>Bacillati</taxon>
        <taxon>Actinomycetota</taxon>
        <taxon>Actinomycetes</taxon>
        <taxon>Streptosporangiales</taxon>
        <taxon>Streptosporangiaceae</taxon>
        <taxon>Nonomuraea</taxon>
    </lineage>
</organism>
<keyword evidence="3" id="KW-1185">Reference proteome</keyword>
<evidence type="ECO:0000313" key="2">
    <source>
        <dbReference type="EMBL" id="SDJ94123.1"/>
    </source>
</evidence>
<dbReference type="EMBL" id="FNFB01000004">
    <property type="protein sequence ID" value="SDJ94123.1"/>
    <property type="molecule type" value="Genomic_DNA"/>
</dbReference>
<gene>
    <name evidence="2" type="ORF">SAMN05421874_104144</name>
</gene>
<feature type="domain" description="Cyclodeaminase/cyclohydrolase" evidence="1">
    <location>
        <begin position="6"/>
        <end position="178"/>
    </location>
</feature>
<dbReference type="STRING" id="683260.SAMN05421874_104144"/>
<reference evidence="2 3" key="1">
    <citation type="submission" date="2016-10" db="EMBL/GenBank/DDBJ databases">
        <authorList>
            <person name="de Groot N.N."/>
        </authorList>
    </citation>
    <scope>NUCLEOTIDE SEQUENCE [LARGE SCALE GENOMIC DNA]</scope>
    <source>
        <strain evidence="2 3">CGMCC 4.5681</strain>
    </source>
</reference>
<dbReference type="Gene3D" id="1.20.120.680">
    <property type="entry name" value="Formiminotetrahydrofolate cyclodeaminase monomer, up-and-down helical bundle"/>
    <property type="match status" value="1"/>
</dbReference>
<evidence type="ECO:0000259" key="1">
    <source>
        <dbReference type="Pfam" id="PF04961"/>
    </source>
</evidence>
<dbReference type="InterPro" id="IPR007044">
    <property type="entry name" value="Cyclodeamin/CycHdrlase"/>
</dbReference>
<dbReference type="GO" id="GO:0003824">
    <property type="term" value="F:catalytic activity"/>
    <property type="evidence" value="ECO:0007669"/>
    <property type="project" value="InterPro"/>
</dbReference>
<dbReference type="RefSeq" id="WP_090761824.1">
    <property type="nucleotide sequence ID" value="NZ_FNFB01000004.1"/>
</dbReference>
<proteinExistence type="predicted"/>
<evidence type="ECO:0000313" key="3">
    <source>
        <dbReference type="Proteomes" id="UP000198683"/>
    </source>
</evidence>
<dbReference type="Proteomes" id="UP000198683">
    <property type="component" value="Unassembled WGS sequence"/>
</dbReference>
<accession>A0A1G8XUD0</accession>
<dbReference type="InterPro" id="IPR036178">
    <property type="entry name" value="Formintransfe-cycloase-like_sf"/>
</dbReference>
<protein>
    <submittedName>
        <fullName evidence="2">Formiminotetrahydrofolate cyclodeaminase</fullName>
    </submittedName>
</protein>
<dbReference type="OrthoDB" id="5192822at2"/>